<keyword evidence="2" id="KW-1185">Reference proteome</keyword>
<gene>
    <name evidence="1" type="ORF">OB144RH_00025</name>
</gene>
<dbReference type="RefSeq" id="WP_010421942.1">
    <property type="nucleotide sequence ID" value="NZ_OY974080.1"/>
</dbReference>
<proteinExistence type="predicted"/>
<dbReference type="EMBL" id="OZ018776">
    <property type="protein sequence ID" value="CAK9119404.1"/>
    <property type="molecule type" value="Genomic_DNA"/>
</dbReference>
<dbReference type="Proteomes" id="UP001642485">
    <property type="component" value="Chromosome"/>
</dbReference>
<sequence length="178" mass="21105">MPLKYINFDSSSDEDSKENCTSPQHLDFLLRNILNINYISTSEGLKLRLGLILHNLADRFFKYSTIRNIYKKIKSEILTLDNDYYEENFNIIKTVFNKHFNKLFKDENKENINDTDYQKLLHFVFNPNCSIPKIFTLNKNITADHVKRVLLEELQNSNINLKSTSKNPFLQYIILKDF</sequence>
<organism evidence="1 2">
    <name type="scientific">Rickettsia helvetica</name>
    <dbReference type="NCBI Taxonomy" id="35789"/>
    <lineage>
        <taxon>Bacteria</taxon>
        <taxon>Pseudomonadati</taxon>
        <taxon>Pseudomonadota</taxon>
        <taxon>Alphaproteobacteria</taxon>
        <taxon>Rickettsiales</taxon>
        <taxon>Rickettsiaceae</taxon>
        <taxon>Rickettsieae</taxon>
        <taxon>Rickettsia</taxon>
        <taxon>spotted fever group</taxon>
    </lineage>
</organism>
<name>A0ABM9N9E0_RICHE</name>
<protein>
    <submittedName>
        <fullName evidence="1">Uncharacterized protein</fullName>
    </submittedName>
</protein>
<evidence type="ECO:0000313" key="1">
    <source>
        <dbReference type="EMBL" id="CAK9119404.1"/>
    </source>
</evidence>
<reference evidence="1 2" key="1">
    <citation type="submission" date="2024-02" db="EMBL/GenBank/DDBJ databases">
        <authorList>
            <person name="Nijsse B."/>
            <person name="Sprong H."/>
        </authorList>
    </citation>
    <scope>NUCLEOTIDE SEQUENCE [LARGE SCALE GENOMIC DNA]</scope>
    <source>
        <strain evidence="1">OB144</strain>
    </source>
</reference>
<evidence type="ECO:0000313" key="2">
    <source>
        <dbReference type="Proteomes" id="UP001642485"/>
    </source>
</evidence>
<accession>A0ABM9N9E0</accession>